<reference evidence="9 10" key="1">
    <citation type="submission" date="2019-03" db="EMBL/GenBank/DDBJ databases">
        <title>Genomic Encyclopedia of Type Strains, Phase IV (KMG-IV): sequencing the most valuable type-strain genomes for metagenomic binning, comparative biology and taxonomic classification.</title>
        <authorList>
            <person name="Goeker M."/>
        </authorList>
    </citation>
    <scope>NUCLEOTIDE SEQUENCE [LARGE SCALE GENOMIC DNA]</scope>
    <source>
        <strain evidence="9 10">DSM 28404</strain>
    </source>
</reference>
<evidence type="ECO:0000256" key="2">
    <source>
        <dbReference type="ARBA" id="ARBA00001936"/>
    </source>
</evidence>
<name>A0A4R2SKP8_9PAST</name>
<proteinExistence type="inferred from homology"/>
<comment type="cofactor">
    <cofactor evidence="2">
        <name>Mn(2+)</name>
        <dbReference type="ChEBI" id="CHEBI:29035"/>
    </cofactor>
</comment>
<dbReference type="InterPro" id="IPR036005">
    <property type="entry name" value="Creatinase/aminopeptidase-like"/>
</dbReference>
<dbReference type="GO" id="GO:0004177">
    <property type="term" value="F:aminopeptidase activity"/>
    <property type="evidence" value="ECO:0007669"/>
    <property type="project" value="UniProtKB-EC"/>
</dbReference>
<dbReference type="InterPro" id="IPR000994">
    <property type="entry name" value="Pept_M24"/>
</dbReference>
<dbReference type="PANTHER" id="PTHR43226">
    <property type="entry name" value="XAA-PRO AMINOPEPTIDASE 3"/>
    <property type="match status" value="1"/>
</dbReference>
<comment type="similarity">
    <text evidence="3">Belongs to the peptidase M24B family.</text>
</comment>
<evidence type="ECO:0000313" key="10">
    <source>
        <dbReference type="Proteomes" id="UP000295763"/>
    </source>
</evidence>
<feature type="domain" description="Peptidase M24" evidence="8">
    <location>
        <begin position="3"/>
        <end position="64"/>
    </location>
</feature>
<dbReference type="Gene3D" id="3.90.230.10">
    <property type="entry name" value="Creatinase/methionine aminopeptidase superfamily"/>
    <property type="match status" value="1"/>
</dbReference>
<evidence type="ECO:0000259" key="8">
    <source>
        <dbReference type="Pfam" id="PF00557"/>
    </source>
</evidence>
<dbReference type="GO" id="GO:0005829">
    <property type="term" value="C:cytosol"/>
    <property type="evidence" value="ECO:0007669"/>
    <property type="project" value="TreeGrafter"/>
</dbReference>
<dbReference type="Proteomes" id="UP000295763">
    <property type="component" value="Unassembled WGS sequence"/>
</dbReference>
<comment type="catalytic activity">
    <reaction evidence="1">
        <text>Release of any N-terminal amino acid, including proline, that is linked to proline, even from a dipeptide or tripeptide.</text>
        <dbReference type="EC" id="3.4.11.9"/>
    </reaction>
</comment>
<evidence type="ECO:0000256" key="1">
    <source>
        <dbReference type="ARBA" id="ARBA00001424"/>
    </source>
</evidence>
<dbReference type="EC" id="3.4.11.9" evidence="4"/>
<dbReference type="SUPFAM" id="SSF55920">
    <property type="entry name" value="Creatinase/aminopeptidase"/>
    <property type="match status" value="1"/>
</dbReference>
<dbReference type="PANTHER" id="PTHR43226:SF4">
    <property type="entry name" value="XAA-PRO AMINOPEPTIDASE 3"/>
    <property type="match status" value="1"/>
</dbReference>
<evidence type="ECO:0000313" key="9">
    <source>
        <dbReference type="EMBL" id="TCP88821.1"/>
    </source>
</evidence>
<keyword evidence="7" id="KW-0464">Manganese</keyword>
<organism evidence="9 10">
    <name type="scientific">Cricetibacter osteomyelitidis</name>
    <dbReference type="NCBI Taxonomy" id="1521931"/>
    <lineage>
        <taxon>Bacteria</taxon>
        <taxon>Pseudomonadati</taxon>
        <taxon>Pseudomonadota</taxon>
        <taxon>Gammaproteobacteria</taxon>
        <taxon>Pasteurellales</taxon>
        <taxon>Pasteurellaceae</taxon>
        <taxon>Cricetibacter</taxon>
    </lineage>
</organism>
<dbReference type="GO" id="GO:0046872">
    <property type="term" value="F:metal ion binding"/>
    <property type="evidence" value="ECO:0007669"/>
    <property type="project" value="UniProtKB-KW"/>
</dbReference>
<evidence type="ECO:0000256" key="4">
    <source>
        <dbReference type="ARBA" id="ARBA00012574"/>
    </source>
</evidence>
<gene>
    <name evidence="9" type="ORF">EDC44_14612</name>
</gene>
<dbReference type="Pfam" id="PF00557">
    <property type="entry name" value="Peptidase_M24"/>
    <property type="match status" value="1"/>
</dbReference>
<evidence type="ECO:0000256" key="6">
    <source>
        <dbReference type="ARBA" id="ARBA00022801"/>
    </source>
</evidence>
<keyword evidence="6" id="KW-0378">Hydrolase</keyword>
<keyword evidence="10" id="KW-1185">Reference proteome</keyword>
<accession>A0A4R2SKP8</accession>
<evidence type="ECO:0000256" key="3">
    <source>
        <dbReference type="ARBA" id="ARBA00008766"/>
    </source>
</evidence>
<comment type="caution">
    <text evidence="9">The sequence shown here is derived from an EMBL/GenBank/DDBJ whole genome shotgun (WGS) entry which is preliminary data.</text>
</comment>
<dbReference type="InterPro" id="IPR052433">
    <property type="entry name" value="X-Pro_dipept-like"/>
</dbReference>
<protein>
    <recommendedName>
        <fullName evidence="4">Xaa-Pro aminopeptidase</fullName>
        <ecNumber evidence="4">3.4.11.9</ecNumber>
    </recommendedName>
</protein>
<keyword evidence="5" id="KW-0479">Metal-binding</keyword>
<evidence type="ECO:0000256" key="7">
    <source>
        <dbReference type="ARBA" id="ARBA00023211"/>
    </source>
</evidence>
<dbReference type="AlphaFoldDB" id="A0A4R2SKP8"/>
<sequence length="88" mass="9671">MLVGHWLGLDVHDVGNYGTERDRPLEIGMVLTLEPGLYIASDADVPEQYKGIGVRIEDNLLITEYGNKNLTSGCPKEIADIEAIMNAQ</sequence>
<dbReference type="GO" id="GO:0006508">
    <property type="term" value="P:proteolysis"/>
    <property type="evidence" value="ECO:0007669"/>
    <property type="project" value="TreeGrafter"/>
</dbReference>
<evidence type="ECO:0000256" key="5">
    <source>
        <dbReference type="ARBA" id="ARBA00022723"/>
    </source>
</evidence>
<dbReference type="EMBL" id="SLYB01000046">
    <property type="protein sequence ID" value="TCP88821.1"/>
    <property type="molecule type" value="Genomic_DNA"/>
</dbReference>